<dbReference type="InterPro" id="IPR011032">
    <property type="entry name" value="GroES-like_sf"/>
</dbReference>
<dbReference type="KEGG" id="dqu:106751323"/>
<dbReference type="GeneID" id="106751323"/>
<feature type="non-terminal residue" evidence="2">
    <location>
        <position position="1"/>
    </location>
</feature>
<gene>
    <name evidence="2" type="primary">LOC106751323</name>
</gene>
<dbReference type="AlphaFoldDB" id="A0A6P3Y9J9"/>
<dbReference type="GO" id="GO:0047522">
    <property type="term" value="F:15-oxoprostaglandin 13-reductase [NAD(P)+] activity"/>
    <property type="evidence" value="ECO:0007669"/>
    <property type="project" value="TreeGrafter"/>
</dbReference>
<dbReference type="PANTHER" id="PTHR43205:SF7">
    <property type="entry name" value="PROSTAGLANDIN REDUCTASE 1"/>
    <property type="match status" value="1"/>
</dbReference>
<organism evidence="1 2">
    <name type="scientific">Dinoponera quadriceps</name>
    <name type="common">South American ant</name>
    <dbReference type="NCBI Taxonomy" id="609295"/>
    <lineage>
        <taxon>Eukaryota</taxon>
        <taxon>Metazoa</taxon>
        <taxon>Ecdysozoa</taxon>
        <taxon>Arthropoda</taxon>
        <taxon>Hexapoda</taxon>
        <taxon>Insecta</taxon>
        <taxon>Pterygota</taxon>
        <taxon>Neoptera</taxon>
        <taxon>Endopterygota</taxon>
        <taxon>Hymenoptera</taxon>
        <taxon>Apocrita</taxon>
        <taxon>Aculeata</taxon>
        <taxon>Formicoidea</taxon>
        <taxon>Formicidae</taxon>
        <taxon>Ponerinae</taxon>
        <taxon>Ponerini</taxon>
        <taxon>Dinoponera</taxon>
    </lineage>
</organism>
<protein>
    <submittedName>
        <fullName evidence="2">Prostaglandin reductase 1-like</fullName>
    </submittedName>
</protein>
<reference evidence="2" key="1">
    <citation type="submission" date="2025-08" db="UniProtKB">
        <authorList>
            <consortium name="RefSeq"/>
        </authorList>
    </citation>
    <scope>IDENTIFICATION</scope>
</reference>
<evidence type="ECO:0000313" key="2">
    <source>
        <dbReference type="RefSeq" id="XP_014487691.1"/>
    </source>
</evidence>
<name>A0A6P3Y9J9_DINQU</name>
<dbReference type="SUPFAM" id="SSF50129">
    <property type="entry name" value="GroES-like"/>
    <property type="match status" value="1"/>
</dbReference>
<dbReference type="RefSeq" id="XP_014487691.1">
    <property type="nucleotide sequence ID" value="XM_014632205.1"/>
</dbReference>
<keyword evidence="1" id="KW-1185">Reference proteome</keyword>
<dbReference type="Gene3D" id="3.90.180.10">
    <property type="entry name" value="Medium-chain alcohol dehydrogenases, catalytic domain"/>
    <property type="match status" value="1"/>
</dbReference>
<dbReference type="InterPro" id="IPR036291">
    <property type="entry name" value="NAD(P)-bd_dom_sf"/>
</dbReference>
<proteinExistence type="predicted"/>
<dbReference type="SUPFAM" id="SSF51735">
    <property type="entry name" value="NAD(P)-binding Rossmann-fold domains"/>
    <property type="match status" value="1"/>
</dbReference>
<sequence length="113" mass="12836">VGGDISNAVLYQMRLFGRVAVCGSISSYDADITSLPQCTILQPALLFNQLKMEGFIVNRWKDRWLEGIQQNLQWIQEGKLTYRETITKGFENMFDAFIGMMRGQNIGKAIVQV</sequence>
<dbReference type="GO" id="GO:0006693">
    <property type="term" value="P:prostaglandin metabolic process"/>
    <property type="evidence" value="ECO:0007669"/>
    <property type="project" value="TreeGrafter"/>
</dbReference>
<dbReference type="Proteomes" id="UP000515204">
    <property type="component" value="Unplaced"/>
</dbReference>
<dbReference type="OrthoDB" id="809632at2759"/>
<dbReference type="PANTHER" id="PTHR43205">
    <property type="entry name" value="PROSTAGLANDIN REDUCTASE"/>
    <property type="match status" value="1"/>
</dbReference>
<evidence type="ECO:0000313" key="1">
    <source>
        <dbReference type="Proteomes" id="UP000515204"/>
    </source>
</evidence>
<dbReference type="Gene3D" id="3.40.50.720">
    <property type="entry name" value="NAD(P)-binding Rossmann-like Domain"/>
    <property type="match status" value="1"/>
</dbReference>
<dbReference type="InterPro" id="IPR045010">
    <property type="entry name" value="MDR_fam"/>
</dbReference>
<accession>A0A6P3Y9J9</accession>